<evidence type="ECO:0000256" key="1">
    <source>
        <dbReference type="SAM" id="MobiDB-lite"/>
    </source>
</evidence>
<keyword evidence="3" id="KW-1185">Reference proteome</keyword>
<feature type="compositionally biased region" description="Polar residues" evidence="1">
    <location>
        <begin position="61"/>
        <end position="75"/>
    </location>
</feature>
<evidence type="ECO:0000313" key="2">
    <source>
        <dbReference type="EMBL" id="KAK1452414.1"/>
    </source>
</evidence>
<comment type="caution">
    <text evidence="2">The sequence shown here is derived from an EMBL/GenBank/DDBJ whole genome shotgun (WGS) entry which is preliminary data.</text>
</comment>
<organism evidence="2 3">
    <name type="scientific">Colletotrichum cuscutae</name>
    <dbReference type="NCBI Taxonomy" id="1209917"/>
    <lineage>
        <taxon>Eukaryota</taxon>
        <taxon>Fungi</taxon>
        <taxon>Dikarya</taxon>
        <taxon>Ascomycota</taxon>
        <taxon>Pezizomycotina</taxon>
        <taxon>Sordariomycetes</taxon>
        <taxon>Hypocreomycetidae</taxon>
        <taxon>Glomerellales</taxon>
        <taxon>Glomerellaceae</taxon>
        <taxon>Colletotrichum</taxon>
        <taxon>Colletotrichum acutatum species complex</taxon>
    </lineage>
</organism>
<feature type="region of interest" description="Disordered" evidence="1">
    <location>
        <begin position="1"/>
        <end position="84"/>
    </location>
</feature>
<evidence type="ECO:0000313" key="3">
    <source>
        <dbReference type="Proteomes" id="UP001239213"/>
    </source>
</evidence>
<gene>
    <name evidence="2" type="ORF">CCUS01_10905</name>
</gene>
<proteinExistence type="predicted"/>
<sequence>MDERASASKLQCRRQPGFDPRAARDGTVGSKLTCGGYGPCHSVEPSTKERSGNRGGHRLDQSSPSTRLTAHTEPSFNHKELRKI</sequence>
<dbReference type="AlphaFoldDB" id="A0AAI9XLJ6"/>
<protein>
    <submittedName>
        <fullName evidence="2">Uncharacterized protein</fullName>
    </submittedName>
</protein>
<dbReference type="Proteomes" id="UP001239213">
    <property type="component" value="Unassembled WGS sequence"/>
</dbReference>
<accession>A0AAI9XLJ6</accession>
<dbReference type="EMBL" id="MPDP01000298">
    <property type="protein sequence ID" value="KAK1452414.1"/>
    <property type="molecule type" value="Genomic_DNA"/>
</dbReference>
<feature type="compositionally biased region" description="Basic and acidic residues" evidence="1">
    <location>
        <begin position="46"/>
        <end position="60"/>
    </location>
</feature>
<name>A0AAI9XLJ6_9PEZI</name>
<reference evidence="2" key="1">
    <citation type="submission" date="2016-11" db="EMBL/GenBank/DDBJ databases">
        <title>The genome sequence of Colletotrichum cuscutae.</title>
        <authorList>
            <person name="Baroncelli R."/>
        </authorList>
    </citation>
    <scope>NUCLEOTIDE SEQUENCE</scope>
    <source>
        <strain evidence="2">IMI 304802</strain>
    </source>
</reference>